<accession>A0A1I6G1G3</accession>
<reference evidence="2" key="1">
    <citation type="submission" date="2016-10" db="EMBL/GenBank/DDBJ databases">
        <authorList>
            <person name="Varghese N."/>
            <person name="Submissions S."/>
        </authorList>
    </citation>
    <scope>NUCLEOTIDE SEQUENCE [LARGE SCALE GENOMIC DNA]</scope>
    <source>
        <strain evidence="2">CGMCC 1.8711</strain>
    </source>
</reference>
<evidence type="ECO:0000313" key="1">
    <source>
        <dbReference type="EMBL" id="SFR36053.1"/>
    </source>
</evidence>
<evidence type="ECO:0000313" key="2">
    <source>
        <dbReference type="Proteomes" id="UP000243250"/>
    </source>
</evidence>
<name>A0A1I6G1G3_9EURY</name>
<protein>
    <submittedName>
        <fullName evidence="1">Uncharacterized protein</fullName>
    </submittedName>
</protein>
<organism evidence="1 2">
    <name type="scientific">Halogeometricum limi</name>
    <dbReference type="NCBI Taxonomy" id="555875"/>
    <lineage>
        <taxon>Archaea</taxon>
        <taxon>Methanobacteriati</taxon>
        <taxon>Methanobacteriota</taxon>
        <taxon>Stenosarchaea group</taxon>
        <taxon>Halobacteria</taxon>
        <taxon>Halobacteriales</taxon>
        <taxon>Haloferacaceae</taxon>
        <taxon>Halogeometricum</taxon>
    </lineage>
</organism>
<dbReference type="STRING" id="555875.SAMN04488124_0717"/>
<sequence length="235" mass="24931">MPSRHRLGFVLAALVLFGTVGVSFAAVPVTAQQSDRMACAVCSSALDTTAAHDGYTLTRGHSKMVVDVAENGSTTWTAHVTIVDGVERLENDSYRAELVASTIARGQAVADPTDVSSRLEGDTLVVTYRGQDAVTETHGVLFFTPLHADEPIQPFAAGGEGTVYVGADEFVVRAPPGYAVRGNYGNATTTDDTVRWTGDAAGDSPVKRSTTLAFARENDSLWWPRVTVARALLDA</sequence>
<dbReference type="Proteomes" id="UP000243250">
    <property type="component" value="Unassembled WGS sequence"/>
</dbReference>
<keyword evidence="2" id="KW-1185">Reference proteome</keyword>
<dbReference type="RefSeq" id="WP_089876798.1">
    <property type="nucleotide sequence ID" value="NZ_FOYS01000001.1"/>
</dbReference>
<proteinExistence type="predicted"/>
<dbReference type="OrthoDB" id="242474at2157"/>
<gene>
    <name evidence="1" type="ORF">SAMN04488124_0717</name>
</gene>
<dbReference type="EMBL" id="FOYS01000001">
    <property type="protein sequence ID" value="SFR36053.1"/>
    <property type="molecule type" value="Genomic_DNA"/>
</dbReference>
<dbReference type="AlphaFoldDB" id="A0A1I6G1G3"/>